<keyword evidence="2" id="KW-0732">Signal</keyword>
<dbReference type="AlphaFoldDB" id="A0A178IMW7"/>
<evidence type="ECO:0008006" key="5">
    <source>
        <dbReference type="Google" id="ProtNLM"/>
    </source>
</evidence>
<keyword evidence="4" id="KW-1185">Reference proteome</keyword>
<reference evidence="3 4" key="1">
    <citation type="submission" date="2016-01" db="EMBL/GenBank/DDBJ databases">
        <title>High potential of lignocellulose degradation of a new Verrucomicrobia species.</title>
        <authorList>
            <person name="Wang Y."/>
            <person name="Shi Y."/>
            <person name="Qiu Z."/>
            <person name="Liu S."/>
            <person name="Yang H."/>
        </authorList>
    </citation>
    <scope>NUCLEOTIDE SEQUENCE [LARGE SCALE GENOMIC DNA]</scope>
    <source>
        <strain evidence="3 4">TSB47</strain>
    </source>
</reference>
<comment type="caution">
    <text evidence="3">The sequence shown here is derived from an EMBL/GenBank/DDBJ whole genome shotgun (WGS) entry which is preliminary data.</text>
</comment>
<feature type="signal peptide" evidence="2">
    <location>
        <begin position="1"/>
        <end position="22"/>
    </location>
</feature>
<proteinExistence type="predicted"/>
<feature type="chain" id="PRO_5008089188" description="Phage major capsid protein" evidence="2">
    <location>
        <begin position="23"/>
        <end position="218"/>
    </location>
</feature>
<dbReference type="STRING" id="1184151.AW736_05275"/>
<accession>A0A178IMW7</accession>
<organism evidence="3 4">
    <name type="scientific">Termitidicoccus mucosus</name>
    <dbReference type="NCBI Taxonomy" id="1184151"/>
    <lineage>
        <taxon>Bacteria</taxon>
        <taxon>Pseudomonadati</taxon>
        <taxon>Verrucomicrobiota</taxon>
        <taxon>Opitutia</taxon>
        <taxon>Opitutales</taxon>
        <taxon>Opitutaceae</taxon>
        <taxon>Termitidicoccus</taxon>
    </lineage>
</organism>
<evidence type="ECO:0000256" key="2">
    <source>
        <dbReference type="SAM" id="SignalP"/>
    </source>
</evidence>
<name>A0A178IMW7_9BACT</name>
<dbReference type="RefSeq" id="WP_068769172.1">
    <property type="nucleotide sequence ID" value="NZ_CP109796.1"/>
</dbReference>
<dbReference type="OrthoDB" id="198726at2"/>
<dbReference type="Proteomes" id="UP000078486">
    <property type="component" value="Unassembled WGS sequence"/>
</dbReference>
<evidence type="ECO:0000256" key="1">
    <source>
        <dbReference type="SAM" id="Coils"/>
    </source>
</evidence>
<protein>
    <recommendedName>
        <fullName evidence="5">Phage major capsid protein</fullName>
    </recommendedName>
</protein>
<evidence type="ECO:0000313" key="3">
    <source>
        <dbReference type="EMBL" id="OAM91041.1"/>
    </source>
</evidence>
<dbReference type="EMBL" id="LRRQ01000042">
    <property type="protein sequence ID" value="OAM91041.1"/>
    <property type="molecule type" value="Genomic_DNA"/>
</dbReference>
<sequence>MKTVSKIILQTLLVLAPVCALAQQPDNTMELRLREALRGTTIQLRTAQSENAALQVTQDELAKECDALKKQVAALSRQGEQDRAAAAKELADLKAIVVAQEEKAAQLSGDLAKWKDSSEKAAALAREKEQSRAALEIRVAGLERTVADREAKNVELVKLSREILNRLESFGLGDALKAREPFIGAKRVEIQNLVQDYADRVMDNKYTAARGAESQPAP</sequence>
<evidence type="ECO:0000313" key="4">
    <source>
        <dbReference type="Proteomes" id="UP000078486"/>
    </source>
</evidence>
<feature type="coiled-coil region" evidence="1">
    <location>
        <begin position="44"/>
        <end position="152"/>
    </location>
</feature>
<keyword evidence="1" id="KW-0175">Coiled coil</keyword>
<gene>
    <name evidence="3" type="ORF">AW736_05275</name>
</gene>